<evidence type="ECO:0000256" key="1">
    <source>
        <dbReference type="ARBA" id="ARBA00009108"/>
    </source>
</evidence>
<evidence type="ECO:0000313" key="5">
    <source>
        <dbReference type="Proteomes" id="UP000265614"/>
    </source>
</evidence>
<feature type="transmembrane region" description="Helical" evidence="3">
    <location>
        <begin position="96"/>
        <end position="114"/>
    </location>
</feature>
<proteinExistence type="inferred from homology"/>
<keyword evidence="3" id="KW-0472">Membrane</keyword>
<dbReference type="EMBL" id="QZEZ01000010">
    <property type="protein sequence ID" value="RJK93132.1"/>
    <property type="molecule type" value="Genomic_DNA"/>
</dbReference>
<accession>A0A3A3ZDC4</accession>
<evidence type="ECO:0000313" key="4">
    <source>
        <dbReference type="EMBL" id="RJK93132.1"/>
    </source>
</evidence>
<reference evidence="4 5" key="1">
    <citation type="submission" date="2018-09" db="EMBL/GenBank/DDBJ databases">
        <title>YIM 75000 draft genome.</title>
        <authorList>
            <person name="Tang S."/>
            <person name="Feng Y."/>
        </authorList>
    </citation>
    <scope>NUCLEOTIDE SEQUENCE [LARGE SCALE GENOMIC DNA]</scope>
    <source>
        <strain evidence="4 5">YIM 75000</strain>
    </source>
</reference>
<protein>
    <submittedName>
        <fullName evidence="4">DUF881 domain-containing protein</fullName>
    </submittedName>
</protein>
<dbReference type="Proteomes" id="UP000265614">
    <property type="component" value="Unassembled WGS sequence"/>
</dbReference>
<sequence>MGRGRGARGPLSPSPPRGTMAAVVRSAGTVDDAGGGGGRGPAAPPAPASPPRGPRRDASMSLLQTLMTDTLDDGYAAATARARAAGRPAGGVRGSAVLVVGLLAVGLLLATAAVRQRDRERVGTGTALSAEVQERTAANDRLAGAVADLRQELAETRGRALALSGAGTVAAERLEGLEAVTGVGPVTGPGVVLTVDDAEAPEPEVGEEPVVGASDPGRVRDGDLQDVVNGLWRAGAEAVSIDGQRLTSLTAIRSAGEAVLVAYRPLTPPYEVAAVGDPAALEQRFLDSEAGLVLQALEDNYGIRSDLRREEELRLPGASGTTLRVAAAAGRGGDGGGS</sequence>
<dbReference type="PANTHER" id="PTHR37313:SF1">
    <property type="entry name" value="UPF0749 PROTEIN RV1823"/>
    <property type="match status" value="1"/>
</dbReference>
<keyword evidence="3" id="KW-1133">Transmembrane helix</keyword>
<evidence type="ECO:0000256" key="3">
    <source>
        <dbReference type="SAM" id="Phobius"/>
    </source>
</evidence>
<feature type="compositionally biased region" description="Pro residues" evidence="2">
    <location>
        <begin position="42"/>
        <end position="52"/>
    </location>
</feature>
<feature type="region of interest" description="Disordered" evidence="2">
    <location>
        <begin position="1"/>
        <end position="57"/>
    </location>
</feature>
<organism evidence="4 5">
    <name type="scientific">Vallicoccus soli</name>
    <dbReference type="NCBI Taxonomy" id="2339232"/>
    <lineage>
        <taxon>Bacteria</taxon>
        <taxon>Bacillati</taxon>
        <taxon>Actinomycetota</taxon>
        <taxon>Actinomycetes</taxon>
        <taxon>Motilibacterales</taxon>
        <taxon>Vallicoccaceae</taxon>
        <taxon>Vallicoccus</taxon>
    </lineage>
</organism>
<dbReference type="AlphaFoldDB" id="A0A3A3ZDC4"/>
<dbReference type="Gene3D" id="3.30.70.1880">
    <property type="entry name" value="Protein of unknown function DUF881"/>
    <property type="match status" value="1"/>
</dbReference>
<keyword evidence="5" id="KW-1185">Reference proteome</keyword>
<dbReference type="Pfam" id="PF05949">
    <property type="entry name" value="DUF881"/>
    <property type="match status" value="1"/>
</dbReference>
<gene>
    <name evidence="4" type="ORF">D5H78_17100</name>
</gene>
<dbReference type="PANTHER" id="PTHR37313">
    <property type="entry name" value="UPF0749 PROTEIN RV1825"/>
    <property type="match status" value="1"/>
</dbReference>
<evidence type="ECO:0000256" key="2">
    <source>
        <dbReference type="SAM" id="MobiDB-lite"/>
    </source>
</evidence>
<name>A0A3A3ZDC4_9ACTN</name>
<dbReference type="InterPro" id="IPR010273">
    <property type="entry name" value="DUF881"/>
</dbReference>
<comment type="caution">
    <text evidence="4">The sequence shown here is derived from an EMBL/GenBank/DDBJ whole genome shotgun (WGS) entry which is preliminary data.</text>
</comment>
<comment type="similarity">
    <text evidence="1">Belongs to the UPF0749 family.</text>
</comment>
<dbReference type="GO" id="GO:0005886">
    <property type="term" value="C:plasma membrane"/>
    <property type="evidence" value="ECO:0007669"/>
    <property type="project" value="TreeGrafter"/>
</dbReference>
<keyword evidence="3" id="KW-0812">Transmembrane</keyword>